<evidence type="ECO:0008006" key="4">
    <source>
        <dbReference type="Google" id="ProtNLM"/>
    </source>
</evidence>
<dbReference type="CDD" id="cd06558">
    <property type="entry name" value="crotonase-like"/>
    <property type="match status" value="1"/>
</dbReference>
<gene>
    <name evidence="3" type="ORF">OSIN01602_LOCUS1793</name>
</gene>
<proteinExistence type="inferred from homology"/>
<protein>
    <recommendedName>
        <fullName evidence="4">Enoyl-CoA hydratase/isomerase family protein</fullName>
    </recommendedName>
</protein>
<dbReference type="GO" id="GO:0004165">
    <property type="term" value="F:delta(3)-delta(2)-enoyl-CoA isomerase activity"/>
    <property type="evidence" value="ECO:0007669"/>
    <property type="project" value="TreeGrafter"/>
</dbReference>
<dbReference type="PANTHER" id="PTHR11941:SF75">
    <property type="entry name" value="ENOYL-COA HYDRATASE_ISOMERASE FAMILY PROTEIN"/>
    <property type="match status" value="1"/>
</dbReference>
<name>A0A7S2E8X5_TRICV</name>
<dbReference type="PANTHER" id="PTHR11941">
    <property type="entry name" value="ENOYL-COA HYDRATASE-RELATED"/>
    <property type="match status" value="1"/>
</dbReference>
<evidence type="ECO:0000256" key="2">
    <source>
        <dbReference type="RuleBase" id="RU003707"/>
    </source>
</evidence>
<evidence type="ECO:0000313" key="3">
    <source>
        <dbReference type="EMBL" id="CAD9322234.1"/>
    </source>
</evidence>
<evidence type="ECO:0000256" key="1">
    <source>
        <dbReference type="ARBA" id="ARBA00005254"/>
    </source>
</evidence>
<dbReference type="GO" id="GO:0005777">
    <property type="term" value="C:peroxisome"/>
    <property type="evidence" value="ECO:0007669"/>
    <property type="project" value="TreeGrafter"/>
</dbReference>
<reference evidence="3" key="1">
    <citation type="submission" date="2021-01" db="EMBL/GenBank/DDBJ databases">
        <authorList>
            <person name="Corre E."/>
            <person name="Pelletier E."/>
            <person name="Niang G."/>
            <person name="Scheremetjew M."/>
            <person name="Finn R."/>
            <person name="Kale V."/>
            <person name="Holt S."/>
            <person name="Cochrane G."/>
            <person name="Meng A."/>
            <person name="Brown T."/>
            <person name="Cohen L."/>
        </authorList>
    </citation>
    <scope>NUCLEOTIDE SEQUENCE</scope>
    <source>
        <strain evidence="3">Grunow 1884</strain>
    </source>
</reference>
<dbReference type="GO" id="GO:0006635">
    <property type="term" value="P:fatty acid beta-oxidation"/>
    <property type="evidence" value="ECO:0007669"/>
    <property type="project" value="TreeGrafter"/>
</dbReference>
<dbReference type="AlphaFoldDB" id="A0A7S2E8X5"/>
<dbReference type="InterPro" id="IPR029045">
    <property type="entry name" value="ClpP/crotonase-like_dom_sf"/>
</dbReference>
<dbReference type="InterPro" id="IPR001753">
    <property type="entry name" value="Enoyl-CoA_hydra/iso"/>
</dbReference>
<organism evidence="3">
    <name type="scientific">Trieres chinensis</name>
    <name type="common">Marine centric diatom</name>
    <name type="synonym">Odontella sinensis</name>
    <dbReference type="NCBI Taxonomy" id="1514140"/>
    <lineage>
        <taxon>Eukaryota</taxon>
        <taxon>Sar</taxon>
        <taxon>Stramenopiles</taxon>
        <taxon>Ochrophyta</taxon>
        <taxon>Bacillariophyta</taxon>
        <taxon>Mediophyceae</taxon>
        <taxon>Biddulphiophycidae</taxon>
        <taxon>Eupodiscales</taxon>
        <taxon>Parodontellaceae</taxon>
        <taxon>Trieres</taxon>
    </lineage>
</organism>
<dbReference type="PROSITE" id="PS00166">
    <property type="entry name" value="ENOYL_COA_HYDRATASE"/>
    <property type="match status" value="1"/>
</dbReference>
<accession>A0A7S2E8X5</accession>
<dbReference type="InterPro" id="IPR018376">
    <property type="entry name" value="Enoyl-CoA_hyd/isom_CS"/>
</dbReference>
<dbReference type="EMBL" id="HBGO01003206">
    <property type="protein sequence ID" value="CAD9322234.1"/>
    <property type="molecule type" value="Transcribed_RNA"/>
</dbReference>
<dbReference type="Pfam" id="PF00378">
    <property type="entry name" value="ECH_1"/>
    <property type="match status" value="1"/>
</dbReference>
<dbReference type="Gene3D" id="3.90.226.10">
    <property type="entry name" value="2-enoyl-CoA Hydratase, Chain A, domain 1"/>
    <property type="match status" value="1"/>
</dbReference>
<sequence length="249" mass="26819">MPDERETLFSRDGVSLTRDDETGLLSLLLDRGQNRFNPEFVTLLSSALDAAEAAPHPKALVIAGRGKFLSNGLDVEWMASDAVGTAPMIESVWRVLARVLTMDCRTVAAINGHAFGAGLFLALSCDFRLMRTQRGYLCFPELNLGMPLAKGFAELIKAKVSGPTMREGVLTGKRYGSSEALEAGLIDGECDAEELNGRAEETALGGLPESLGLANFDPDSFRAMKVELYTDAYRALTLGKVATAPESRL</sequence>
<comment type="similarity">
    <text evidence="1 2">Belongs to the enoyl-CoA hydratase/isomerase family.</text>
</comment>
<dbReference type="SUPFAM" id="SSF52096">
    <property type="entry name" value="ClpP/crotonase"/>
    <property type="match status" value="1"/>
</dbReference>